<evidence type="ECO:0000256" key="1">
    <source>
        <dbReference type="SAM" id="MobiDB-lite"/>
    </source>
</evidence>
<accession>A0ABP5TLM4</accession>
<sequence>MSEPGRRDSDGTSGPRDRSAIFEELRERAIALRREGLSRRQIRDRLKVHNNDILNRLLEGEPPPEWTKRPNAKDGLRAKAREMRLRGMTYDQIQLELGCSKSSISLWVRDLPKPPPRTREEASAIAKRGWEATLRRREIERQQTKLAAAREIGELTDRELFLVGVGLYWAEGTKSKPYRLQETVVFVNSDAGMIRVYLAWLHLLGVEPDRLRYRVMIHEEADVTAAEDYWAAVVGVLATTFDRTTLKKHNPKTVRKNVDDGYHGCLVVRVRGAADLYRRIEGWWYGIVVGAKSTTSTGCPI</sequence>
<evidence type="ECO:0000313" key="3">
    <source>
        <dbReference type="Proteomes" id="UP001500253"/>
    </source>
</evidence>
<reference evidence="3" key="1">
    <citation type="journal article" date="2019" name="Int. J. Syst. Evol. Microbiol.">
        <title>The Global Catalogue of Microorganisms (GCM) 10K type strain sequencing project: providing services to taxonomists for standard genome sequencing and annotation.</title>
        <authorList>
            <consortium name="The Broad Institute Genomics Platform"/>
            <consortium name="The Broad Institute Genome Sequencing Center for Infectious Disease"/>
            <person name="Wu L."/>
            <person name="Ma J."/>
        </authorList>
    </citation>
    <scope>NUCLEOTIDE SEQUENCE [LARGE SCALE GENOMIC DNA]</scope>
    <source>
        <strain evidence="3">JCM 4316</strain>
    </source>
</reference>
<feature type="region of interest" description="Disordered" evidence="1">
    <location>
        <begin position="1"/>
        <end position="21"/>
    </location>
</feature>
<dbReference type="Proteomes" id="UP001500253">
    <property type="component" value="Unassembled WGS sequence"/>
</dbReference>
<evidence type="ECO:0008006" key="4">
    <source>
        <dbReference type="Google" id="ProtNLM"/>
    </source>
</evidence>
<proteinExistence type="predicted"/>
<gene>
    <name evidence="2" type="ORF">GCM10010246_49540</name>
</gene>
<dbReference type="RefSeq" id="WP_346176599.1">
    <property type="nucleotide sequence ID" value="NZ_BAAASD010000023.1"/>
</dbReference>
<name>A0ABP5TLM4_9ACTN</name>
<dbReference type="EMBL" id="BAAASD010000023">
    <property type="protein sequence ID" value="GAA2354631.1"/>
    <property type="molecule type" value="Genomic_DNA"/>
</dbReference>
<organism evidence="2 3">
    <name type="scientific">Streptomyces cuspidosporus</name>
    <dbReference type="NCBI Taxonomy" id="66882"/>
    <lineage>
        <taxon>Bacteria</taxon>
        <taxon>Bacillati</taxon>
        <taxon>Actinomycetota</taxon>
        <taxon>Actinomycetes</taxon>
        <taxon>Kitasatosporales</taxon>
        <taxon>Streptomycetaceae</taxon>
        <taxon>Streptomyces</taxon>
    </lineage>
</organism>
<comment type="caution">
    <text evidence="2">The sequence shown here is derived from an EMBL/GenBank/DDBJ whole genome shotgun (WGS) entry which is preliminary data.</text>
</comment>
<evidence type="ECO:0000313" key="2">
    <source>
        <dbReference type="EMBL" id="GAA2354631.1"/>
    </source>
</evidence>
<keyword evidence="3" id="KW-1185">Reference proteome</keyword>
<protein>
    <recommendedName>
        <fullName evidence="4">Resolvase</fullName>
    </recommendedName>
</protein>